<feature type="non-terminal residue" evidence="1">
    <location>
        <position position="184"/>
    </location>
</feature>
<protein>
    <submittedName>
        <fullName evidence="1">15880_t:CDS:1</fullName>
    </submittedName>
</protein>
<keyword evidence="2" id="KW-1185">Reference proteome</keyword>
<dbReference type="Proteomes" id="UP000789366">
    <property type="component" value="Unassembled WGS sequence"/>
</dbReference>
<evidence type="ECO:0000313" key="2">
    <source>
        <dbReference type="Proteomes" id="UP000789366"/>
    </source>
</evidence>
<organism evidence="1 2">
    <name type="scientific">Cetraspora pellucida</name>
    <dbReference type="NCBI Taxonomy" id="1433469"/>
    <lineage>
        <taxon>Eukaryota</taxon>
        <taxon>Fungi</taxon>
        <taxon>Fungi incertae sedis</taxon>
        <taxon>Mucoromycota</taxon>
        <taxon>Glomeromycotina</taxon>
        <taxon>Glomeromycetes</taxon>
        <taxon>Diversisporales</taxon>
        <taxon>Gigasporaceae</taxon>
        <taxon>Cetraspora</taxon>
    </lineage>
</organism>
<feature type="non-terminal residue" evidence="1">
    <location>
        <position position="1"/>
    </location>
</feature>
<dbReference type="EMBL" id="CAJVPW010013331">
    <property type="protein sequence ID" value="CAG8643892.1"/>
    <property type="molecule type" value="Genomic_DNA"/>
</dbReference>
<accession>A0ACA9N9R8</accession>
<sequence>DMVNLLEPIERVTRRLCGAKYPTMNLVYPYIELLKKRFALKSDETRQSTNTELEDTNHIEYLPSVATDDLLCRVQAAIYLSLDELWEVPIDIALVVTFLDPRFKHFKWATSIEQNKALNLVKTLYNELKINLTIPDDNEESLVDRNYNDDDVDFFYELEASSTQADIEEDDEIMHYTTFYNELE</sequence>
<reference evidence="1" key="1">
    <citation type="submission" date="2021-06" db="EMBL/GenBank/DDBJ databases">
        <authorList>
            <person name="Kallberg Y."/>
            <person name="Tangrot J."/>
            <person name="Rosling A."/>
        </authorList>
    </citation>
    <scope>NUCLEOTIDE SEQUENCE</scope>
    <source>
        <strain evidence="1">28 12/20/2015</strain>
    </source>
</reference>
<gene>
    <name evidence="1" type="ORF">SPELUC_LOCUS8670</name>
</gene>
<proteinExistence type="predicted"/>
<comment type="caution">
    <text evidence="1">The sequence shown here is derived from an EMBL/GenBank/DDBJ whole genome shotgun (WGS) entry which is preliminary data.</text>
</comment>
<name>A0ACA9N9R8_9GLOM</name>
<evidence type="ECO:0000313" key="1">
    <source>
        <dbReference type="EMBL" id="CAG8643892.1"/>
    </source>
</evidence>